<evidence type="ECO:0000313" key="2">
    <source>
        <dbReference type="Proteomes" id="UP000825935"/>
    </source>
</evidence>
<keyword evidence="2" id="KW-1185">Reference proteome</keyword>
<evidence type="ECO:0000313" key="1">
    <source>
        <dbReference type="EMBL" id="KAH7427046.1"/>
    </source>
</evidence>
<proteinExistence type="predicted"/>
<dbReference type="Proteomes" id="UP000825935">
    <property type="component" value="Chromosome 10"/>
</dbReference>
<dbReference type="EMBL" id="CM035415">
    <property type="protein sequence ID" value="KAH7427046.1"/>
    <property type="molecule type" value="Genomic_DNA"/>
</dbReference>
<dbReference type="InterPro" id="IPR036922">
    <property type="entry name" value="Rieske_2Fe-2S_sf"/>
</dbReference>
<accession>A0A8T2TZG1</accession>
<dbReference type="SUPFAM" id="SSF50022">
    <property type="entry name" value="ISP domain"/>
    <property type="match status" value="1"/>
</dbReference>
<dbReference type="OrthoDB" id="426882at2759"/>
<protein>
    <submittedName>
        <fullName evidence="1">Uncharacterized protein</fullName>
    </submittedName>
</protein>
<dbReference type="AlphaFoldDB" id="A0A8T2TZG1"/>
<reference evidence="1" key="1">
    <citation type="submission" date="2021-08" db="EMBL/GenBank/DDBJ databases">
        <title>WGS assembly of Ceratopteris richardii.</title>
        <authorList>
            <person name="Marchant D.B."/>
            <person name="Chen G."/>
            <person name="Jenkins J."/>
            <person name="Shu S."/>
            <person name="Leebens-Mack J."/>
            <person name="Grimwood J."/>
            <person name="Schmutz J."/>
            <person name="Soltis P."/>
            <person name="Soltis D."/>
            <person name="Chen Z.-H."/>
        </authorList>
    </citation>
    <scope>NUCLEOTIDE SEQUENCE</scope>
    <source>
        <strain evidence="1">Whitten #5841</strain>
        <tissue evidence="1">Leaf</tissue>
    </source>
</reference>
<name>A0A8T2TZG1_CERRI</name>
<comment type="caution">
    <text evidence="1">The sequence shown here is derived from an EMBL/GenBank/DDBJ whole genome shotgun (WGS) entry which is preliminary data.</text>
</comment>
<dbReference type="GO" id="GO:0051537">
    <property type="term" value="F:2 iron, 2 sulfur cluster binding"/>
    <property type="evidence" value="ECO:0007669"/>
    <property type="project" value="InterPro"/>
</dbReference>
<organism evidence="1 2">
    <name type="scientific">Ceratopteris richardii</name>
    <name type="common">Triangle waterfern</name>
    <dbReference type="NCBI Taxonomy" id="49495"/>
    <lineage>
        <taxon>Eukaryota</taxon>
        <taxon>Viridiplantae</taxon>
        <taxon>Streptophyta</taxon>
        <taxon>Embryophyta</taxon>
        <taxon>Tracheophyta</taxon>
        <taxon>Polypodiopsida</taxon>
        <taxon>Polypodiidae</taxon>
        <taxon>Polypodiales</taxon>
        <taxon>Pteridineae</taxon>
        <taxon>Pteridaceae</taxon>
        <taxon>Parkerioideae</taxon>
        <taxon>Ceratopteris</taxon>
    </lineage>
</organism>
<sequence>MVILLKVLTSACSRVTRHSASVTNVSFVNSPSRTKKREELFADLPCHIYQFCLTFAVAAMLRQGSDSALFNLFGSGVPSLFSRKGSILPCSFRSRAEKSISSAISVSAKLGFPFLKAPRTLEINNELLTIISEFNSQVPIERAYTPPSSWYIQPDFLAHEMEMIFWRGWRVVALDITSLWRKDTLYLSGQTECALSVSDPDCIDLDSSCLK</sequence>
<gene>
    <name evidence="1" type="ORF">KP509_10G028100</name>
</gene>